<gene>
    <name evidence="2" type="ORF">B0H67DRAFT_559496</name>
</gene>
<evidence type="ECO:0008006" key="4">
    <source>
        <dbReference type="Google" id="ProtNLM"/>
    </source>
</evidence>
<accession>A0AA40E7F1</accession>
<organism evidence="2 3">
    <name type="scientific">Lasiosphaeris hirsuta</name>
    <dbReference type="NCBI Taxonomy" id="260670"/>
    <lineage>
        <taxon>Eukaryota</taxon>
        <taxon>Fungi</taxon>
        <taxon>Dikarya</taxon>
        <taxon>Ascomycota</taxon>
        <taxon>Pezizomycotina</taxon>
        <taxon>Sordariomycetes</taxon>
        <taxon>Sordariomycetidae</taxon>
        <taxon>Sordariales</taxon>
        <taxon>Lasiosphaeriaceae</taxon>
        <taxon>Lasiosphaeris</taxon>
    </lineage>
</organism>
<evidence type="ECO:0000256" key="1">
    <source>
        <dbReference type="SAM" id="SignalP"/>
    </source>
</evidence>
<sequence>MHAHTHGALRSEAALSISCCWPNGRRALLSWFLFLFLPAIVQRSLATEGHDARNKSITLLVVLYSDTLPCGG</sequence>
<feature type="chain" id="PRO_5041330137" description="Secreted protein" evidence="1">
    <location>
        <begin position="47"/>
        <end position="72"/>
    </location>
</feature>
<comment type="caution">
    <text evidence="2">The sequence shown here is derived from an EMBL/GenBank/DDBJ whole genome shotgun (WGS) entry which is preliminary data.</text>
</comment>
<dbReference type="Proteomes" id="UP001172102">
    <property type="component" value="Unassembled WGS sequence"/>
</dbReference>
<dbReference type="EMBL" id="JAUKUA010000001">
    <property type="protein sequence ID" value="KAK0729740.1"/>
    <property type="molecule type" value="Genomic_DNA"/>
</dbReference>
<proteinExistence type="predicted"/>
<keyword evidence="1" id="KW-0732">Signal</keyword>
<protein>
    <recommendedName>
        <fullName evidence="4">Secreted protein</fullName>
    </recommendedName>
</protein>
<keyword evidence="3" id="KW-1185">Reference proteome</keyword>
<name>A0AA40E7F1_9PEZI</name>
<evidence type="ECO:0000313" key="2">
    <source>
        <dbReference type="EMBL" id="KAK0729740.1"/>
    </source>
</evidence>
<dbReference type="AlphaFoldDB" id="A0AA40E7F1"/>
<evidence type="ECO:0000313" key="3">
    <source>
        <dbReference type="Proteomes" id="UP001172102"/>
    </source>
</evidence>
<feature type="signal peptide" evidence="1">
    <location>
        <begin position="1"/>
        <end position="46"/>
    </location>
</feature>
<reference evidence="2" key="1">
    <citation type="submission" date="2023-06" db="EMBL/GenBank/DDBJ databases">
        <title>Genome-scale phylogeny and comparative genomics of the fungal order Sordariales.</title>
        <authorList>
            <consortium name="Lawrence Berkeley National Laboratory"/>
            <person name="Hensen N."/>
            <person name="Bonometti L."/>
            <person name="Westerberg I."/>
            <person name="Brannstrom I.O."/>
            <person name="Guillou S."/>
            <person name="Cros-Aarteil S."/>
            <person name="Calhoun S."/>
            <person name="Haridas S."/>
            <person name="Kuo A."/>
            <person name="Mondo S."/>
            <person name="Pangilinan J."/>
            <person name="Riley R."/>
            <person name="Labutti K."/>
            <person name="Andreopoulos B."/>
            <person name="Lipzen A."/>
            <person name="Chen C."/>
            <person name="Yanf M."/>
            <person name="Daum C."/>
            <person name="Ng V."/>
            <person name="Clum A."/>
            <person name="Steindorff A."/>
            <person name="Ohm R."/>
            <person name="Martin F."/>
            <person name="Silar P."/>
            <person name="Natvig D."/>
            <person name="Lalanne C."/>
            <person name="Gautier V."/>
            <person name="Ament-Velasquez S.L."/>
            <person name="Kruys A."/>
            <person name="Hutchinson M.I."/>
            <person name="Powell A.J."/>
            <person name="Barry K."/>
            <person name="Miller A.N."/>
            <person name="Grigoriev I.V."/>
            <person name="Debuchy R."/>
            <person name="Gladieux P."/>
            <person name="Thoren M.H."/>
            <person name="Johannesson H."/>
        </authorList>
    </citation>
    <scope>NUCLEOTIDE SEQUENCE</scope>
    <source>
        <strain evidence="2">SMH4607-1</strain>
    </source>
</reference>